<evidence type="ECO:0000313" key="17">
    <source>
        <dbReference type="EMBL" id="MEY8040800.1"/>
    </source>
</evidence>
<name>A0ABV4CI73_9PSEU</name>
<evidence type="ECO:0000256" key="7">
    <source>
        <dbReference type="ARBA" id="ARBA00022801"/>
    </source>
</evidence>
<evidence type="ECO:0000256" key="3">
    <source>
        <dbReference type="ARBA" id="ARBA00008061"/>
    </source>
</evidence>
<evidence type="ECO:0000256" key="11">
    <source>
        <dbReference type="ARBA" id="ARBA00030238"/>
    </source>
</evidence>
<evidence type="ECO:0000259" key="15">
    <source>
        <dbReference type="SMART" id="SM00632"/>
    </source>
</evidence>
<gene>
    <name evidence="17" type="ORF">AB8O55_15435</name>
</gene>
<dbReference type="CDD" id="cd11317">
    <property type="entry name" value="AmyAc_bac_euk_AmyA"/>
    <property type="match status" value="1"/>
</dbReference>
<dbReference type="SUPFAM" id="SSF51011">
    <property type="entry name" value="Glycosyl hydrolase domain"/>
    <property type="match status" value="1"/>
</dbReference>
<evidence type="ECO:0000259" key="16">
    <source>
        <dbReference type="SMART" id="SM00642"/>
    </source>
</evidence>
<evidence type="ECO:0000256" key="5">
    <source>
        <dbReference type="ARBA" id="ARBA00017303"/>
    </source>
</evidence>
<feature type="compositionally biased region" description="Low complexity" evidence="13">
    <location>
        <begin position="27"/>
        <end position="40"/>
    </location>
</feature>
<evidence type="ECO:0000256" key="2">
    <source>
        <dbReference type="ARBA" id="ARBA00001913"/>
    </source>
</evidence>
<dbReference type="InterPro" id="IPR017853">
    <property type="entry name" value="GH"/>
</dbReference>
<evidence type="ECO:0000313" key="18">
    <source>
        <dbReference type="Proteomes" id="UP001564626"/>
    </source>
</evidence>
<keyword evidence="7" id="KW-0378">Hydrolase</keyword>
<comment type="caution">
    <text evidence="17">The sequence shown here is derived from an EMBL/GenBank/DDBJ whole genome shotgun (WGS) entry which is preliminary data.</text>
</comment>
<feature type="domain" description="Glycosyl hydrolase family 13 catalytic" evidence="16">
    <location>
        <begin position="50"/>
        <end position="401"/>
    </location>
</feature>
<keyword evidence="14" id="KW-0732">Signal</keyword>
<evidence type="ECO:0000256" key="1">
    <source>
        <dbReference type="ARBA" id="ARBA00000548"/>
    </source>
</evidence>
<dbReference type="Pfam" id="PF02806">
    <property type="entry name" value="Alpha-amylase_C"/>
    <property type="match status" value="1"/>
</dbReference>
<dbReference type="InterPro" id="IPR006047">
    <property type="entry name" value="GH13_cat_dom"/>
</dbReference>
<keyword evidence="9" id="KW-0119">Carbohydrate metabolism</keyword>
<protein>
    <recommendedName>
        <fullName evidence="5">Alpha-amylase</fullName>
        <ecNumber evidence="4">3.2.1.1</ecNumber>
    </recommendedName>
    <alternativeName>
        <fullName evidence="11">1,4-alpha-D-glucan glucanohydrolase</fullName>
    </alternativeName>
</protein>
<comment type="catalytic activity">
    <reaction evidence="1">
        <text>Endohydrolysis of (1-&gt;4)-alpha-D-glucosidic linkages in polysaccharides containing three or more (1-&gt;4)-alpha-linked D-glucose units.</text>
        <dbReference type="EC" id="3.2.1.1"/>
    </reaction>
</comment>
<feature type="region of interest" description="Disordered" evidence="13">
    <location>
        <begin position="27"/>
        <end position="46"/>
    </location>
</feature>
<keyword evidence="10" id="KW-0326">Glycosidase</keyword>
<dbReference type="EMBL" id="JBGEHV010000026">
    <property type="protein sequence ID" value="MEY8040800.1"/>
    <property type="molecule type" value="Genomic_DNA"/>
</dbReference>
<dbReference type="InterPro" id="IPR031319">
    <property type="entry name" value="A-amylase_C"/>
</dbReference>
<dbReference type="SUPFAM" id="SSF51445">
    <property type="entry name" value="(Trans)glycosidases"/>
    <property type="match status" value="1"/>
</dbReference>
<dbReference type="Proteomes" id="UP001564626">
    <property type="component" value="Unassembled WGS sequence"/>
</dbReference>
<evidence type="ECO:0000256" key="6">
    <source>
        <dbReference type="ARBA" id="ARBA00022723"/>
    </source>
</evidence>
<feature type="chain" id="PRO_5046947844" description="Alpha-amylase" evidence="14">
    <location>
        <begin position="24"/>
        <end position="497"/>
    </location>
</feature>
<evidence type="ECO:0000256" key="10">
    <source>
        <dbReference type="ARBA" id="ARBA00023295"/>
    </source>
</evidence>
<dbReference type="InterPro" id="IPR013780">
    <property type="entry name" value="Glyco_hydro_b"/>
</dbReference>
<dbReference type="InterPro" id="IPR006048">
    <property type="entry name" value="A-amylase/branching_C"/>
</dbReference>
<keyword evidence="8" id="KW-0106">Calcium</keyword>
<comment type="cofactor">
    <cofactor evidence="2">
        <name>Ca(2+)</name>
        <dbReference type="ChEBI" id="CHEBI:29108"/>
    </cofactor>
</comment>
<organism evidence="17 18">
    <name type="scientific">Saccharopolyspora cebuensis</name>
    <dbReference type="NCBI Taxonomy" id="418759"/>
    <lineage>
        <taxon>Bacteria</taxon>
        <taxon>Bacillati</taxon>
        <taxon>Actinomycetota</taxon>
        <taxon>Actinomycetes</taxon>
        <taxon>Pseudonocardiales</taxon>
        <taxon>Pseudonocardiaceae</taxon>
        <taxon>Saccharopolyspora</taxon>
    </lineage>
</organism>
<proteinExistence type="inferred from homology"/>
<dbReference type="RefSeq" id="WP_345365126.1">
    <property type="nucleotide sequence ID" value="NZ_BAABII010000013.1"/>
</dbReference>
<dbReference type="SMART" id="SM00632">
    <property type="entry name" value="Aamy_C"/>
    <property type="match status" value="1"/>
</dbReference>
<dbReference type="SMART" id="SM00642">
    <property type="entry name" value="Aamy"/>
    <property type="match status" value="1"/>
</dbReference>
<evidence type="ECO:0000256" key="13">
    <source>
        <dbReference type="SAM" id="MobiDB-lite"/>
    </source>
</evidence>
<sequence length="497" mass="52074">MRLPVLVAVAALAGTALIPPALVQPAGAAPAEGTSAAPTGDRPAAAPVDGPIIQMFQWPWESVGRECTEFLGPRGFGAVQVSPPQEHVVLPDQGHPWWQDYQPVSYQLESRRGDRAQFAAMVDTCNAAGVEVYVDAVVNHMTGSGSVGSGPGSGGSEFEKYAYPGIYQDGDFHGCRRDIADYTDKWEVRNCELVGLADLKTGSGYVRDTLVAYLNDLVGLGVSGFRVDGVKHMPPEDVGAIFGAVRDVPGTGARPYVFQEVIADGTTSAAEYAGNGDVTEFAYHGRVSEAFKNGTLAQLGFLDQQMTLPGEQAVVFIDNHDTQRSTPTLTYKDGAAYDLAIAFELAHPYGTPQLISSFAFDDTDAGPPAAADGTTLPADCGDPAWVCEHRRPMIAGMAGFHVAAGDAPITNWWDNGGGQLAFGRGEVGHIAFNREGGELTRTFRTSLPAGTYCDVLSGEPTDGGCSGGTVEIAADGTFTATIAPNSGVAVHVGAQVT</sequence>
<dbReference type="EC" id="3.2.1.1" evidence="4"/>
<feature type="domain" description="Alpha-amylase C-terminal" evidence="15">
    <location>
        <begin position="410"/>
        <end position="495"/>
    </location>
</feature>
<accession>A0ABV4CI73</accession>
<dbReference type="PANTHER" id="PTHR43447">
    <property type="entry name" value="ALPHA-AMYLASE"/>
    <property type="match status" value="1"/>
</dbReference>
<feature type="signal peptide" evidence="14">
    <location>
        <begin position="1"/>
        <end position="23"/>
    </location>
</feature>
<evidence type="ECO:0000256" key="4">
    <source>
        <dbReference type="ARBA" id="ARBA00012595"/>
    </source>
</evidence>
<evidence type="ECO:0000256" key="8">
    <source>
        <dbReference type="ARBA" id="ARBA00022837"/>
    </source>
</evidence>
<comment type="similarity">
    <text evidence="3 12">Belongs to the glycosyl hydrolase 13 family.</text>
</comment>
<keyword evidence="6" id="KW-0479">Metal-binding</keyword>
<dbReference type="Gene3D" id="2.60.40.1180">
    <property type="entry name" value="Golgi alpha-mannosidase II"/>
    <property type="match status" value="1"/>
</dbReference>
<dbReference type="PRINTS" id="PR00110">
    <property type="entry name" value="ALPHAAMYLASE"/>
</dbReference>
<dbReference type="InterPro" id="IPR006046">
    <property type="entry name" value="Alpha_amylase"/>
</dbReference>
<keyword evidence="18" id="KW-1185">Reference proteome</keyword>
<evidence type="ECO:0000256" key="14">
    <source>
        <dbReference type="SAM" id="SignalP"/>
    </source>
</evidence>
<evidence type="ECO:0000256" key="12">
    <source>
        <dbReference type="RuleBase" id="RU003615"/>
    </source>
</evidence>
<dbReference type="Gene3D" id="3.20.20.80">
    <property type="entry name" value="Glycosidases"/>
    <property type="match status" value="1"/>
</dbReference>
<reference evidence="17 18" key="1">
    <citation type="submission" date="2024-08" db="EMBL/GenBank/DDBJ databases">
        <title>Genome mining of Saccharopolyspora cebuensis PGLac3 from Nigerian medicinal plant.</title>
        <authorList>
            <person name="Ezeobiora C.E."/>
            <person name="Igbokwe N.H."/>
            <person name="Amin D.H."/>
            <person name="Mendie U.E."/>
        </authorList>
    </citation>
    <scope>NUCLEOTIDE SEQUENCE [LARGE SCALE GENOMIC DNA]</scope>
    <source>
        <strain evidence="17 18">PGLac3</strain>
    </source>
</reference>
<evidence type="ECO:0000256" key="9">
    <source>
        <dbReference type="ARBA" id="ARBA00023277"/>
    </source>
</evidence>